<sequence>MNRVKVVFGHLSPPNTFKSHSGPVISGEQCKALSTGPDDIVVVHGVRTAIGKAKRGSFKDTTPDELLSSVMTAVLADVGLSPERLGDICVGELDWEGVISLSFGVFPSGFPETVPVYVVNRMCSSGLQALFNVAGAIQMGCYDMGLACGVESMSLRNPGEPGDVSSRLMDNDKARDCIIPMGITSENVAERFGISREKQDKFAFSSQQKAIQAQKRGVFDQEICPVTTRFVDKDGLEHTVTVTKDDGIRPGTTLAGLTKLRAAFKPDGSTTAGNSSQVSDGAAAVLLGRRSAVEALSLPILGVLRASAVVGVPPDVMGIGPAYAIPVALKQAGLSVADIDVFEINEAFASQAVYCVEKLGIPLEKVNPNGGAIALGHPLGCTGARQVVTLLNELKRRGRRSFGVVSMCIGTGMGAAAVFEYPGV</sequence>
<gene>
    <name evidence="20" type="primary">ACAA1</name>
</gene>
<dbReference type="GO" id="GO:0050633">
    <property type="term" value="F:acetyl-CoA C-myristoyltransferase activity"/>
    <property type="evidence" value="ECO:0007669"/>
    <property type="project" value="UniProtKB-EC"/>
</dbReference>
<organism evidence="20 21">
    <name type="scientific">Esox lucius</name>
    <name type="common">Northern pike</name>
    <dbReference type="NCBI Taxonomy" id="8010"/>
    <lineage>
        <taxon>Eukaryota</taxon>
        <taxon>Metazoa</taxon>
        <taxon>Chordata</taxon>
        <taxon>Craniata</taxon>
        <taxon>Vertebrata</taxon>
        <taxon>Euteleostomi</taxon>
        <taxon>Actinopterygii</taxon>
        <taxon>Neopterygii</taxon>
        <taxon>Teleostei</taxon>
        <taxon>Protacanthopterygii</taxon>
        <taxon>Esociformes</taxon>
        <taxon>Esocidae</taxon>
        <taxon>Esox</taxon>
    </lineage>
</organism>
<accession>A0AAY5KGH9</accession>
<reference evidence="20" key="2">
    <citation type="submission" date="2025-08" db="UniProtKB">
        <authorList>
            <consortium name="Ensembl"/>
        </authorList>
    </citation>
    <scope>IDENTIFICATION</scope>
</reference>
<evidence type="ECO:0000256" key="6">
    <source>
        <dbReference type="ARBA" id="ARBA00022946"/>
    </source>
</evidence>
<keyword evidence="9 17" id="KW-0012">Acyltransferase</keyword>
<dbReference type="AlphaFoldDB" id="A0AAY5KGH9"/>
<comment type="catalytic activity">
    <reaction evidence="10">
        <text>3-oxo-(6Z,9Z,12Z,15Z,18Z,21Z)-tetracosahexaenoyl-CoA + CoA = (4Z,7Z,10Z,13Z,16Z,19Z)-docosahexaenoyl-CoA + acetyl-CoA</text>
        <dbReference type="Rhea" id="RHEA:39131"/>
        <dbReference type="ChEBI" id="CHEBI:57287"/>
        <dbReference type="ChEBI" id="CHEBI:57288"/>
        <dbReference type="ChEBI" id="CHEBI:74298"/>
        <dbReference type="ChEBI" id="CHEBI:74304"/>
    </reaction>
    <physiologicalReaction direction="left-to-right" evidence="10">
        <dbReference type="Rhea" id="RHEA:39132"/>
    </physiologicalReaction>
</comment>
<dbReference type="InterPro" id="IPR020610">
    <property type="entry name" value="Thiolase_AS"/>
</dbReference>
<dbReference type="InterPro" id="IPR020613">
    <property type="entry name" value="Thiolase_CS"/>
</dbReference>
<evidence type="ECO:0000256" key="8">
    <source>
        <dbReference type="ARBA" id="ARBA00023140"/>
    </source>
</evidence>
<evidence type="ECO:0000256" key="1">
    <source>
        <dbReference type="ARBA" id="ARBA00004275"/>
    </source>
</evidence>
<comment type="catalytic activity">
    <reaction evidence="15">
        <text>3-oxohexadecanedioyl-CoA + CoA = tetradecanedioyl-CoA + acetyl-CoA</text>
        <dbReference type="Rhea" id="RHEA:40343"/>
        <dbReference type="ChEBI" id="CHEBI:57287"/>
        <dbReference type="ChEBI" id="CHEBI:57288"/>
        <dbReference type="ChEBI" id="CHEBI:77081"/>
        <dbReference type="ChEBI" id="CHEBI:77084"/>
    </reaction>
    <physiologicalReaction direction="left-to-right" evidence="15">
        <dbReference type="Rhea" id="RHEA:40344"/>
    </physiologicalReaction>
</comment>
<dbReference type="PIRSF" id="PIRSF000429">
    <property type="entry name" value="Ac-CoA_Ac_transf"/>
    <property type="match status" value="1"/>
</dbReference>
<comment type="catalytic activity">
    <reaction evidence="13">
        <text>hexanoyl-CoA + acetyl-CoA = 3-oxooctanoyl-CoA + CoA</text>
        <dbReference type="Rhea" id="RHEA:31203"/>
        <dbReference type="ChEBI" id="CHEBI:57287"/>
        <dbReference type="ChEBI" id="CHEBI:57288"/>
        <dbReference type="ChEBI" id="CHEBI:62619"/>
        <dbReference type="ChEBI" id="CHEBI:62620"/>
    </reaction>
    <physiologicalReaction direction="right-to-left" evidence="13">
        <dbReference type="Rhea" id="RHEA:31205"/>
    </physiologicalReaction>
</comment>
<dbReference type="Gene3D" id="3.40.47.10">
    <property type="match status" value="1"/>
</dbReference>
<evidence type="ECO:0008006" key="22">
    <source>
        <dbReference type="Google" id="ProtNLM"/>
    </source>
</evidence>
<dbReference type="InterPro" id="IPR020615">
    <property type="entry name" value="Thiolase_acyl_enz_int_AS"/>
</dbReference>
<dbReference type="InterPro" id="IPR002155">
    <property type="entry name" value="Thiolase"/>
</dbReference>
<dbReference type="GeneTree" id="ENSGT01030000234626"/>
<dbReference type="GO" id="GO:0010124">
    <property type="term" value="P:phenylacetate catabolic process"/>
    <property type="evidence" value="ECO:0007669"/>
    <property type="project" value="TreeGrafter"/>
</dbReference>
<evidence type="ECO:0000259" key="19">
    <source>
        <dbReference type="Pfam" id="PF02803"/>
    </source>
</evidence>
<comment type="subcellular location">
    <subcellularLocation>
        <location evidence="1">Peroxisome</location>
    </subcellularLocation>
</comment>
<feature type="active site" description="Acyl-thioester intermediate" evidence="16">
    <location>
        <position position="123"/>
    </location>
</feature>
<dbReference type="NCBIfam" id="TIGR01930">
    <property type="entry name" value="AcCoA-C-Actrans"/>
    <property type="match status" value="1"/>
</dbReference>
<dbReference type="SUPFAM" id="SSF53901">
    <property type="entry name" value="Thiolase-like"/>
    <property type="match status" value="2"/>
</dbReference>
<proteinExistence type="inferred from homology"/>
<evidence type="ECO:0000256" key="12">
    <source>
        <dbReference type="ARBA" id="ARBA00047485"/>
    </source>
</evidence>
<feature type="domain" description="Thiolase N-terminal" evidence="18">
    <location>
        <begin position="40"/>
        <end position="290"/>
    </location>
</feature>
<dbReference type="PROSITE" id="PS00737">
    <property type="entry name" value="THIOLASE_2"/>
    <property type="match status" value="1"/>
</dbReference>
<keyword evidence="21" id="KW-1185">Reference proteome</keyword>
<dbReference type="InterPro" id="IPR016039">
    <property type="entry name" value="Thiolase-like"/>
</dbReference>
<reference evidence="20" key="3">
    <citation type="submission" date="2025-09" db="UniProtKB">
        <authorList>
            <consortium name="Ensembl"/>
        </authorList>
    </citation>
    <scope>IDENTIFICATION</scope>
</reference>
<dbReference type="Proteomes" id="UP000265140">
    <property type="component" value="Chromosome 21"/>
</dbReference>
<feature type="domain" description="Thiolase C-terminal" evidence="19">
    <location>
        <begin position="299"/>
        <end position="420"/>
    </location>
</feature>
<evidence type="ECO:0000256" key="9">
    <source>
        <dbReference type="ARBA" id="ARBA00023315"/>
    </source>
</evidence>
<evidence type="ECO:0000256" key="17">
    <source>
        <dbReference type="RuleBase" id="RU003557"/>
    </source>
</evidence>
<dbReference type="PROSITE" id="PS00099">
    <property type="entry name" value="THIOLASE_3"/>
    <property type="match status" value="1"/>
</dbReference>
<dbReference type="CDD" id="cd00751">
    <property type="entry name" value="thiolase"/>
    <property type="match status" value="1"/>
</dbReference>
<keyword evidence="5" id="KW-0276">Fatty acid metabolism</keyword>
<dbReference type="GO" id="GO:0003985">
    <property type="term" value="F:acetyl-CoA C-acetyltransferase activity"/>
    <property type="evidence" value="ECO:0007669"/>
    <property type="project" value="UniProtKB-EC"/>
</dbReference>
<evidence type="ECO:0000256" key="14">
    <source>
        <dbReference type="ARBA" id="ARBA00049178"/>
    </source>
</evidence>
<evidence type="ECO:0000256" key="13">
    <source>
        <dbReference type="ARBA" id="ARBA00048001"/>
    </source>
</evidence>
<dbReference type="InterPro" id="IPR020617">
    <property type="entry name" value="Thiolase_C"/>
</dbReference>
<dbReference type="PROSITE" id="PS00098">
    <property type="entry name" value="THIOLASE_1"/>
    <property type="match status" value="1"/>
</dbReference>
<comment type="pathway">
    <text evidence="2">Lipid metabolism; peroxisomal fatty acid beta-oxidation.</text>
</comment>
<dbReference type="GO" id="GO:0006635">
    <property type="term" value="P:fatty acid beta-oxidation"/>
    <property type="evidence" value="ECO:0007669"/>
    <property type="project" value="TreeGrafter"/>
</dbReference>
<feature type="active site" description="Proton acceptor" evidence="16">
    <location>
        <position position="377"/>
    </location>
</feature>
<evidence type="ECO:0000256" key="11">
    <source>
        <dbReference type="ARBA" id="ARBA00037000"/>
    </source>
</evidence>
<evidence type="ECO:0000259" key="18">
    <source>
        <dbReference type="Pfam" id="PF00108"/>
    </source>
</evidence>
<evidence type="ECO:0000256" key="2">
    <source>
        <dbReference type="ARBA" id="ARBA00004846"/>
    </source>
</evidence>
<dbReference type="GO" id="GO:0005777">
    <property type="term" value="C:peroxisome"/>
    <property type="evidence" value="ECO:0007669"/>
    <property type="project" value="UniProtKB-SubCell"/>
</dbReference>
<evidence type="ECO:0000256" key="7">
    <source>
        <dbReference type="ARBA" id="ARBA00023098"/>
    </source>
</evidence>
<keyword evidence="8" id="KW-0576">Peroxisome</keyword>
<keyword evidence="4 17" id="KW-0808">Transferase</keyword>
<protein>
    <recommendedName>
        <fullName evidence="22">Acetyl-CoA acyltransferase 1</fullName>
    </recommendedName>
</protein>
<comment type="similarity">
    <text evidence="3 17">Belongs to the thiolase-like superfamily. Thiolase family.</text>
</comment>
<evidence type="ECO:0000256" key="15">
    <source>
        <dbReference type="ARBA" id="ARBA00049306"/>
    </source>
</evidence>
<keyword evidence="7" id="KW-0443">Lipid metabolism</keyword>
<dbReference type="PANTHER" id="PTHR43853">
    <property type="entry name" value="3-KETOACYL-COA THIOLASE, PEROXISOMAL"/>
    <property type="match status" value="1"/>
</dbReference>
<dbReference type="InterPro" id="IPR020616">
    <property type="entry name" value="Thiolase_N"/>
</dbReference>
<dbReference type="FunFam" id="3.40.47.10:FF:000060">
    <property type="entry name" value="Acetyl-CoA acyltransferase 1"/>
    <property type="match status" value="1"/>
</dbReference>
<dbReference type="Ensembl" id="ENSELUT00000106774.1">
    <property type="protein sequence ID" value="ENSELUP00000087370.1"/>
    <property type="gene ID" value="ENSELUG00000003809.3"/>
</dbReference>
<comment type="catalytic activity">
    <reaction evidence="14">
        <text>an acyl-CoA + acetyl-CoA = a 3-oxoacyl-CoA + CoA</text>
        <dbReference type="Rhea" id="RHEA:21564"/>
        <dbReference type="ChEBI" id="CHEBI:57287"/>
        <dbReference type="ChEBI" id="CHEBI:57288"/>
        <dbReference type="ChEBI" id="CHEBI:58342"/>
        <dbReference type="ChEBI" id="CHEBI:90726"/>
        <dbReference type="EC" id="2.3.1.16"/>
    </reaction>
    <physiologicalReaction direction="right-to-left" evidence="14">
        <dbReference type="Rhea" id="RHEA:21566"/>
    </physiologicalReaction>
</comment>
<reference evidence="20 21" key="1">
    <citation type="submission" date="2020-02" db="EMBL/GenBank/DDBJ databases">
        <title>Esox lucius (northern pike) genome, fEsoLuc1, primary haplotype.</title>
        <authorList>
            <person name="Myers G."/>
            <person name="Karagic N."/>
            <person name="Meyer A."/>
            <person name="Pippel M."/>
            <person name="Reichard M."/>
            <person name="Winkler S."/>
            <person name="Tracey A."/>
            <person name="Sims Y."/>
            <person name="Howe K."/>
            <person name="Rhie A."/>
            <person name="Formenti G."/>
            <person name="Durbin R."/>
            <person name="Fedrigo O."/>
            <person name="Jarvis E.D."/>
        </authorList>
    </citation>
    <scope>NUCLEOTIDE SEQUENCE [LARGE SCALE GENOMIC DNA]</scope>
</reference>
<feature type="active site" description="Proton acceptor" evidence="16">
    <location>
        <position position="408"/>
    </location>
</feature>
<evidence type="ECO:0000256" key="16">
    <source>
        <dbReference type="PIRSR" id="PIRSR000429-1"/>
    </source>
</evidence>
<evidence type="ECO:0000313" key="21">
    <source>
        <dbReference type="Proteomes" id="UP000265140"/>
    </source>
</evidence>
<dbReference type="Pfam" id="PF02803">
    <property type="entry name" value="Thiolase_C"/>
    <property type="match status" value="1"/>
</dbReference>
<evidence type="ECO:0000256" key="4">
    <source>
        <dbReference type="ARBA" id="ARBA00022679"/>
    </source>
</evidence>
<dbReference type="Pfam" id="PF00108">
    <property type="entry name" value="Thiolase_N"/>
    <property type="match status" value="1"/>
</dbReference>
<dbReference type="InterPro" id="IPR050215">
    <property type="entry name" value="Thiolase-like_sf_Thiolase"/>
</dbReference>
<evidence type="ECO:0000256" key="5">
    <source>
        <dbReference type="ARBA" id="ARBA00022832"/>
    </source>
</evidence>
<comment type="catalytic activity">
    <reaction evidence="11">
        <text>2 acetyl-CoA = acetoacetyl-CoA + CoA</text>
        <dbReference type="Rhea" id="RHEA:21036"/>
        <dbReference type="ChEBI" id="CHEBI:57286"/>
        <dbReference type="ChEBI" id="CHEBI:57287"/>
        <dbReference type="ChEBI" id="CHEBI:57288"/>
        <dbReference type="EC" id="2.3.1.9"/>
    </reaction>
    <physiologicalReaction direction="right-to-left" evidence="11">
        <dbReference type="Rhea" id="RHEA:21038"/>
    </physiologicalReaction>
</comment>
<comment type="catalytic activity">
    <reaction evidence="12">
        <text>tetradecanoyl-CoA + acetyl-CoA = 3-oxohexadecanoyl-CoA + CoA</text>
        <dbReference type="Rhea" id="RHEA:18161"/>
        <dbReference type="ChEBI" id="CHEBI:57287"/>
        <dbReference type="ChEBI" id="CHEBI:57288"/>
        <dbReference type="ChEBI" id="CHEBI:57349"/>
        <dbReference type="ChEBI" id="CHEBI:57385"/>
        <dbReference type="EC" id="2.3.1.155"/>
    </reaction>
    <physiologicalReaction direction="right-to-left" evidence="12">
        <dbReference type="Rhea" id="RHEA:18163"/>
    </physiologicalReaction>
</comment>
<name>A0AAY5KGH9_ESOLU</name>
<evidence type="ECO:0000256" key="3">
    <source>
        <dbReference type="ARBA" id="ARBA00010982"/>
    </source>
</evidence>
<dbReference type="PANTHER" id="PTHR43853:SF8">
    <property type="entry name" value="3-KETOACYL-COA THIOLASE, PEROXISOMAL"/>
    <property type="match status" value="1"/>
</dbReference>
<keyword evidence="6" id="KW-0809">Transit peptide</keyword>
<evidence type="ECO:0000256" key="10">
    <source>
        <dbReference type="ARBA" id="ARBA00036770"/>
    </source>
</evidence>
<evidence type="ECO:0000313" key="20">
    <source>
        <dbReference type="Ensembl" id="ENSELUP00000087370.1"/>
    </source>
</evidence>